<dbReference type="Proteomes" id="UP000037510">
    <property type="component" value="Unassembled WGS sequence"/>
</dbReference>
<keyword evidence="2" id="KW-1185">Reference proteome</keyword>
<evidence type="ECO:0000313" key="2">
    <source>
        <dbReference type="Proteomes" id="UP000037510"/>
    </source>
</evidence>
<proteinExistence type="predicted"/>
<accession>A0A0L7LGH7</accession>
<comment type="caution">
    <text evidence="1">The sequence shown here is derived from an EMBL/GenBank/DDBJ whole genome shotgun (WGS) entry which is preliminary data.</text>
</comment>
<dbReference type="AlphaFoldDB" id="A0A0L7LGH7"/>
<sequence length="206" mass="23670">MHCSKTFALDLETASRALSVYVALAWDIRRSTSAQSITVSPSPQLFQRRDYAAQRRCKQQAYSKNIATLVEQHLLYALTNVAQMNVLPHLLLRRIAPTYDTYESYRLLFASEDRSFHLQKVWNVIQERFLVERKPDLFLRSLTGCAELRAHPATILNFHPISISKGEGRSQDMAGEQKWQKDSGDQNFDYMFKLLIIGNSSVGKTR</sequence>
<reference evidence="1 2" key="1">
    <citation type="journal article" date="2015" name="Genome Biol. Evol.">
        <title>The genome of winter moth (Operophtera brumata) provides a genomic perspective on sexual dimorphism and phenology.</title>
        <authorList>
            <person name="Derks M.F."/>
            <person name="Smit S."/>
            <person name="Salis L."/>
            <person name="Schijlen E."/>
            <person name="Bossers A."/>
            <person name="Mateman C."/>
            <person name="Pijl A.S."/>
            <person name="de Ridder D."/>
            <person name="Groenen M.A."/>
            <person name="Visser M.E."/>
            <person name="Megens H.J."/>
        </authorList>
    </citation>
    <scope>NUCLEOTIDE SEQUENCE [LARGE SCALE GENOMIC DNA]</scope>
    <source>
        <strain evidence="1">WM2013NL</strain>
        <tissue evidence="1">Head and thorax</tissue>
    </source>
</reference>
<organism evidence="1 2">
    <name type="scientific">Operophtera brumata</name>
    <name type="common">Winter moth</name>
    <name type="synonym">Phalaena brumata</name>
    <dbReference type="NCBI Taxonomy" id="104452"/>
    <lineage>
        <taxon>Eukaryota</taxon>
        <taxon>Metazoa</taxon>
        <taxon>Ecdysozoa</taxon>
        <taxon>Arthropoda</taxon>
        <taxon>Hexapoda</taxon>
        <taxon>Insecta</taxon>
        <taxon>Pterygota</taxon>
        <taxon>Neoptera</taxon>
        <taxon>Endopterygota</taxon>
        <taxon>Lepidoptera</taxon>
        <taxon>Glossata</taxon>
        <taxon>Ditrysia</taxon>
        <taxon>Geometroidea</taxon>
        <taxon>Geometridae</taxon>
        <taxon>Larentiinae</taxon>
        <taxon>Operophtera</taxon>
    </lineage>
</organism>
<protein>
    <submittedName>
        <fullName evidence="1">Ras-related GTP-binding protein Rab3</fullName>
    </submittedName>
</protein>
<gene>
    <name evidence="1" type="ORF">OBRU01_09007</name>
</gene>
<name>A0A0L7LGH7_OPEBR</name>
<dbReference type="EMBL" id="JTDY01001212">
    <property type="protein sequence ID" value="KOB74520.1"/>
    <property type="molecule type" value="Genomic_DNA"/>
</dbReference>
<dbReference type="STRING" id="104452.A0A0L7LGH7"/>
<evidence type="ECO:0000313" key="1">
    <source>
        <dbReference type="EMBL" id="KOB74520.1"/>
    </source>
</evidence>